<dbReference type="SUPFAM" id="SSF52540">
    <property type="entry name" value="P-loop containing nucleoside triphosphate hydrolases"/>
    <property type="match status" value="1"/>
</dbReference>
<protein>
    <submittedName>
        <fullName evidence="4">BREX system P-loop protein BrxC</fullName>
    </submittedName>
</protein>
<dbReference type="InterPro" id="IPR027417">
    <property type="entry name" value="P-loop_NTPase"/>
</dbReference>
<keyword evidence="5" id="KW-1185">Reference proteome</keyword>
<dbReference type="RefSeq" id="WP_265152268.1">
    <property type="nucleotide sequence ID" value="NZ_JAOXXL010000017.1"/>
</dbReference>
<dbReference type="NCBIfam" id="NF033441">
    <property type="entry name" value="BREX_BrxC"/>
    <property type="match status" value="1"/>
</dbReference>
<comment type="caution">
    <text evidence="4">The sequence shown here is derived from an EMBL/GenBank/DDBJ whole genome shotgun (WGS) entry which is preliminary data.</text>
</comment>
<gene>
    <name evidence="4" type="primary">brxC</name>
    <name evidence="4" type="ORF">OCK72_06710</name>
</gene>
<dbReference type="InterPro" id="IPR047679">
    <property type="entry name" value="BREX_BrxC"/>
</dbReference>
<name>A0ABT4DIB6_FUSSI</name>
<evidence type="ECO:0000259" key="3">
    <source>
        <dbReference type="Pfam" id="PF25796"/>
    </source>
</evidence>
<dbReference type="EMBL" id="JAOXXL010000017">
    <property type="protein sequence ID" value="MCY7008345.1"/>
    <property type="molecule type" value="Genomic_DNA"/>
</dbReference>
<evidence type="ECO:0000313" key="4">
    <source>
        <dbReference type="EMBL" id="MCY7008345.1"/>
    </source>
</evidence>
<evidence type="ECO:0000259" key="2">
    <source>
        <dbReference type="Pfam" id="PF25791"/>
    </source>
</evidence>
<proteinExistence type="predicted"/>
<dbReference type="Pfam" id="PF25791">
    <property type="entry name" value="WHD_BREX_BrxC"/>
    <property type="match status" value="1"/>
</dbReference>
<dbReference type="InterPro" id="IPR058038">
    <property type="entry name" value="BREX_BrxC_wHTH"/>
</dbReference>
<evidence type="ECO:0000256" key="1">
    <source>
        <dbReference type="SAM" id="Coils"/>
    </source>
</evidence>
<feature type="coiled-coil region" evidence="1">
    <location>
        <begin position="1216"/>
        <end position="1243"/>
    </location>
</feature>
<keyword evidence="1" id="KW-0175">Coiled coil</keyword>
<dbReference type="InterPro" id="IPR058036">
    <property type="entry name" value="BREX_BrxC_4th"/>
</dbReference>
<feature type="coiled-coil region" evidence="1">
    <location>
        <begin position="1045"/>
        <end position="1097"/>
    </location>
</feature>
<sequence length="1250" mass="146858">MESLAIKDILQKDIERKINGVVKADSNEKDTIITELNEYVVTEEIRERMTKFFDKYVESINFPTEDMGVWISGFFGSGKSHFLKMIGHILENNVYDGKKVVDYFKEKIDDAILMGNIEKASEIPTDVILFNIDNVSDQDTYQNKDSIALAFLKKFNEYLGFTRDDIEIAEFERKLWEDGKLNEFKKVFEEESGKTWKDANRNLDFHSDDFLDVVEKLGIMSRESAERWLERDTVRSISAESFRDILENYLKLKDSKHRIVFLVDEIGQYIGDNSKLMLNLQTLVETLGVKFKGRVWVGVTSQQDLGSILNNSEHRKNDFSKIQDRFKTILPLSSGNIDEVIKKRLLVKKKIESEDLEKMFDKKRIEIENLIHFEKTMTLPLYGDKKDFSETYPFVTYQFNLLQKVFEKVRNMGHSGQHMSRGERSLLSSFQEAGIKVKDKNIGILVPFNYFYKSIEQFLEDNVRRPFIHARNEKGIDDFGLEVLKLLFLLKGIDGIDPNINNLTSFMVDSMDCDRVELEKRIKKALIKLEQEVLIQKDGENYYFLTNEEQDINREIEREDIDLKKIDEKIDSYIFKEIFIKNSILIDETGNKYSFSRYIDETPFGKIGEDLAITIFTERADNYDNVVMISTRKESDLVLRFPNDDETYRNEIKLFLKVESYIRNKQKDNERESIIRILEIKQRENKTRDRRIKAELERMIAESEVYIYGQKLDIRTKDATKKIEESLKALANHRFNKAKLVKKPYDEAEIRNKLAYVYDTQENGALFAIEKDIENDINSEALKEVLERINLLEKRGDTPITLKNISEYYLKAPYGWGQFTINGLIGELWKYKRIDLQESKVLVTDESVAIALLTKLQSKNLEKIVISLKEEIDPELIKKVNNLLKEIKTLKDDTGEVSVDSPKENLIEILNRKIRIAKMYKKDCEDENYPGKKELSDWMNLLEEAILPNDSAEKNLKNFLNMEDELLKEYDKVDRVFDFFASSKKERYDKVIEKLNKIEEYKDYIGNLKETDAYKTIQEIRVDKNIYDRIREFDDLIGILDSEKNKLIEIEKNSLREKIEKYKKEFSEKLKDNQDVVRKLEERLEEFLNKEVENNNSSNDMAIFMKSKKLENIVSNIEEDYKNSVKKEIDKLEKYLYEVAEDKSDIDELRKNIKSTYSNYKDEIAKSDLKNVAITIAKAIKDKDDFNAEINGKAKKKERIKLRKISINSKSNIESEEEVREYISNIEKEVERLKNEMLEAIKNNKIVDIG</sequence>
<accession>A0ABT4DIB6</accession>
<organism evidence="4 5">
    <name type="scientific">Fusobacterium simiae</name>
    <dbReference type="NCBI Taxonomy" id="855"/>
    <lineage>
        <taxon>Bacteria</taxon>
        <taxon>Fusobacteriati</taxon>
        <taxon>Fusobacteriota</taxon>
        <taxon>Fusobacteriia</taxon>
        <taxon>Fusobacteriales</taxon>
        <taxon>Fusobacteriaceae</taxon>
        <taxon>Fusobacterium</taxon>
    </lineage>
</organism>
<feature type="domain" description="Probable ATP-binding protein BrxC 4th six-stranded beta-sheet" evidence="3">
    <location>
        <begin position="560"/>
        <end position="730"/>
    </location>
</feature>
<reference evidence="4" key="1">
    <citation type="submission" date="2022-09" db="EMBL/GenBank/DDBJ databases">
        <authorList>
            <person name="Zoaiter M."/>
        </authorList>
    </citation>
    <scope>NUCLEOTIDE SEQUENCE</scope>
    <source>
        <strain evidence="4">DSM 19848</strain>
    </source>
</reference>
<dbReference type="Pfam" id="PF25796">
    <property type="entry name" value="BREX_BrxC_4th"/>
    <property type="match status" value="1"/>
</dbReference>
<dbReference type="Proteomes" id="UP001062738">
    <property type="component" value="Unassembled WGS sequence"/>
</dbReference>
<evidence type="ECO:0000313" key="5">
    <source>
        <dbReference type="Proteomes" id="UP001062738"/>
    </source>
</evidence>
<feature type="domain" description="Probable ATP-binding protein BrxC winged helix-turn-helix" evidence="2">
    <location>
        <begin position="739"/>
        <end position="869"/>
    </location>
</feature>